<reference evidence="2 3" key="1">
    <citation type="journal article" date="2019" name="Sci. Rep.">
        <title>Orb-weaving spider Araneus ventricosus genome elucidates the spidroin gene catalogue.</title>
        <authorList>
            <person name="Kono N."/>
            <person name="Nakamura H."/>
            <person name="Ohtoshi R."/>
            <person name="Moran D.A.P."/>
            <person name="Shinohara A."/>
            <person name="Yoshida Y."/>
            <person name="Fujiwara M."/>
            <person name="Mori M."/>
            <person name="Tomita M."/>
            <person name="Arakawa K."/>
        </authorList>
    </citation>
    <scope>NUCLEOTIDE SEQUENCE [LARGE SCALE GENOMIC DNA]</scope>
</reference>
<name>A0A4Y2SEQ7_ARAVE</name>
<sequence>MFVVLSNGMDVLWHHLGMFKIVIASLLLLRVHLKQRIFVFLPIDSLSNRITDGEIDTQDATDYEPHEILEET</sequence>
<evidence type="ECO:0000256" key="1">
    <source>
        <dbReference type="SAM" id="Phobius"/>
    </source>
</evidence>
<keyword evidence="1" id="KW-0812">Transmembrane</keyword>
<dbReference type="Proteomes" id="UP000499080">
    <property type="component" value="Unassembled WGS sequence"/>
</dbReference>
<keyword evidence="1" id="KW-0472">Membrane</keyword>
<comment type="caution">
    <text evidence="2">The sequence shown here is derived from an EMBL/GenBank/DDBJ whole genome shotgun (WGS) entry which is preliminary data.</text>
</comment>
<organism evidence="2 3">
    <name type="scientific">Araneus ventricosus</name>
    <name type="common">Orbweaver spider</name>
    <name type="synonym">Epeira ventricosa</name>
    <dbReference type="NCBI Taxonomy" id="182803"/>
    <lineage>
        <taxon>Eukaryota</taxon>
        <taxon>Metazoa</taxon>
        <taxon>Ecdysozoa</taxon>
        <taxon>Arthropoda</taxon>
        <taxon>Chelicerata</taxon>
        <taxon>Arachnida</taxon>
        <taxon>Araneae</taxon>
        <taxon>Araneomorphae</taxon>
        <taxon>Entelegynae</taxon>
        <taxon>Araneoidea</taxon>
        <taxon>Araneidae</taxon>
        <taxon>Araneus</taxon>
    </lineage>
</organism>
<protein>
    <submittedName>
        <fullName evidence="2">Uncharacterized protein</fullName>
    </submittedName>
</protein>
<feature type="transmembrane region" description="Helical" evidence="1">
    <location>
        <begin position="12"/>
        <end position="29"/>
    </location>
</feature>
<dbReference type="EMBL" id="BGPR01020945">
    <property type="protein sequence ID" value="GBN85780.1"/>
    <property type="molecule type" value="Genomic_DNA"/>
</dbReference>
<evidence type="ECO:0000313" key="2">
    <source>
        <dbReference type="EMBL" id="GBN85780.1"/>
    </source>
</evidence>
<dbReference type="AlphaFoldDB" id="A0A4Y2SEQ7"/>
<gene>
    <name evidence="2" type="ORF">AVEN_44947_1</name>
</gene>
<keyword evidence="1" id="KW-1133">Transmembrane helix</keyword>
<proteinExistence type="predicted"/>
<accession>A0A4Y2SEQ7</accession>
<keyword evidence="3" id="KW-1185">Reference proteome</keyword>
<evidence type="ECO:0000313" key="3">
    <source>
        <dbReference type="Proteomes" id="UP000499080"/>
    </source>
</evidence>